<proteinExistence type="predicted"/>
<evidence type="ECO:0000313" key="2">
    <source>
        <dbReference type="Proteomes" id="UP001152798"/>
    </source>
</evidence>
<reference evidence="1" key="1">
    <citation type="submission" date="2022-01" db="EMBL/GenBank/DDBJ databases">
        <authorList>
            <person name="King R."/>
        </authorList>
    </citation>
    <scope>NUCLEOTIDE SEQUENCE</scope>
</reference>
<evidence type="ECO:0000313" key="1">
    <source>
        <dbReference type="EMBL" id="CAH1395810.1"/>
    </source>
</evidence>
<name>A0A9P0H5H7_NEZVI</name>
<sequence length="91" mass="9930">MIGGNHRNIIVSKAAPAISIAAVPSSSASLGHITSTDNYNSTYLEPKIREVNMSLERTSTSILDVGMGMGHRIVARKRGRVKENYGLRFEE</sequence>
<keyword evidence="2" id="KW-1185">Reference proteome</keyword>
<dbReference type="EMBL" id="OV725079">
    <property type="protein sequence ID" value="CAH1395810.1"/>
    <property type="molecule type" value="Genomic_DNA"/>
</dbReference>
<gene>
    <name evidence="1" type="ORF">NEZAVI_LOCUS6015</name>
</gene>
<organism evidence="1 2">
    <name type="scientific">Nezara viridula</name>
    <name type="common">Southern green stink bug</name>
    <name type="synonym">Cimex viridulus</name>
    <dbReference type="NCBI Taxonomy" id="85310"/>
    <lineage>
        <taxon>Eukaryota</taxon>
        <taxon>Metazoa</taxon>
        <taxon>Ecdysozoa</taxon>
        <taxon>Arthropoda</taxon>
        <taxon>Hexapoda</taxon>
        <taxon>Insecta</taxon>
        <taxon>Pterygota</taxon>
        <taxon>Neoptera</taxon>
        <taxon>Paraneoptera</taxon>
        <taxon>Hemiptera</taxon>
        <taxon>Heteroptera</taxon>
        <taxon>Panheteroptera</taxon>
        <taxon>Pentatomomorpha</taxon>
        <taxon>Pentatomoidea</taxon>
        <taxon>Pentatomidae</taxon>
        <taxon>Pentatominae</taxon>
        <taxon>Nezara</taxon>
    </lineage>
</organism>
<dbReference type="Proteomes" id="UP001152798">
    <property type="component" value="Chromosome 3"/>
</dbReference>
<dbReference type="AlphaFoldDB" id="A0A9P0H5H7"/>
<protein>
    <submittedName>
        <fullName evidence="1">Uncharacterized protein</fullName>
    </submittedName>
</protein>
<accession>A0A9P0H5H7</accession>